<keyword evidence="1" id="KW-1133">Transmembrane helix</keyword>
<accession>A0A1Y4LQ03</accession>
<dbReference type="Pfam" id="PF06912">
    <property type="entry name" value="DUF1275"/>
    <property type="match status" value="1"/>
</dbReference>
<feature type="transmembrane region" description="Helical" evidence="1">
    <location>
        <begin position="197"/>
        <end position="215"/>
    </location>
</feature>
<dbReference type="AlphaFoldDB" id="A0A1Y4LQ03"/>
<organism evidence="3 4">
    <name type="scientific">Butyricicoccus pullicaecorum</name>
    <dbReference type="NCBI Taxonomy" id="501571"/>
    <lineage>
        <taxon>Bacteria</taxon>
        <taxon>Bacillati</taxon>
        <taxon>Bacillota</taxon>
        <taxon>Clostridia</taxon>
        <taxon>Eubacteriales</taxon>
        <taxon>Butyricicoccaceae</taxon>
        <taxon>Butyricicoccus</taxon>
    </lineage>
</organism>
<feature type="transmembrane region" description="Helical" evidence="1">
    <location>
        <begin position="57"/>
        <end position="77"/>
    </location>
</feature>
<dbReference type="EMBL" id="NFKK01000005">
    <property type="protein sequence ID" value="OUP53186.1"/>
    <property type="molecule type" value="Genomic_DNA"/>
</dbReference>
<dbReference type="PANTHER" id="PTHR37314:SF4">
    <property type="entry name" value="UPF0700 TRANSMEMBRANE PROTEIN YOAK"/>
    <property type="match status" value="1"/>
</dbReference>
<reference evidence="3" key="2">
    <citation type="journal article" date="2018" name="BMC Genomics">
        <title>Whole genome sequencing and function prediction of 133 gut anaerobes isolated from chicken caecum in pure cultures.</title>
        <authorList>
            <person name="Medvecky M."/>
            <person name="Cejkova D."/>
            <person name="Polansky O."/>
            <person name="Karasova D."/>
            <person name="Kubasova T."/>
            <person name="Cizek A."/>
            <person name="Rychlik I."/>
        </authorList>
    </citation>
    <scope>NUCLEOTIDE SEQUENCE</scope>
    <source>
        <strain evidence="3">An179</strain>
        <strain evidence="2">An180</strain>
    </source>
</reference>
<evidence type="ECO:0000313" key="3">
    <source>
        <dbReference type="EMBL" id="OUP57619.1"/>
    </source>
</evidence>
<keyword evidence="1" id="KW-0812">Transmembrane</keyword>
<dbReference type="InterPro" id="IPR010699">
    <property type="entry name" value="DUF1275"/>
</dbReference>
<dbReference type="STRING" id="501571.GCA_900143195_02409"/>
<proteinExistence type="predicted"/>
<name>A0A1Y4LQ03_9FIRM</name>
<dbReference type="EMBL" id="NFKL01000012">
    <property type="protein sequence ID" value="OUP57619.1"/>
    <property type="molecule type" value="Genomic_DNA"/>
</dbReference>
<dbReference type="Proteomes" id="UP000195897">
    <property type="component" value="Unassembled WGS sequence"/>
</dbReference>
<feature type="transmembrane region" description="Helical" evidence="1">
    <location>
        <begin position="172"/>
        <end position="190"/>
    </location>
</feature>
<evidence type="ECO:0000313" key="4">
    <source>
        <dbReference type="Proteomes" id="UP000195326"/>
    </source>
</evidence>
<dbReference type="RefSeq" id="WP_016146919.1">
    <property type="nucleotide sequence ID" value="NZ_CABKSA010000001.1"/>
</dbReference>
<dbReference type="PANTHER" id="PTHR37314">
    <property type="entry name" value="SLR0142 PROTEIN"/>
    <property type="match status" value="1"/>
</dbReference>
<evidence type="ECO:0000313" key="5">
    <source>
        <dbReference type="Proteomes" id="UP000195897"/>
    </source>
</evidence>
<dbReference type="Proteomes" id="UP000195326">
    <property type="component" value="Unassembled WGS sequence"/>
</dbReference>
<gene>
    <name evidence="3" type="ORF">B5F15_09180</name>
    <name evidence="2" type="ORF">B5F17_06330</name>
</gene>
<protein>
    <submittedName>
        <fullName evidence="3">DUF1275 family protein</fullName>
    </submittedName>
</protein>
<evidence type="ECO:0000256" key="1">
    <source>
        <dbReference type="SAM" id="Phobius"/>
    </source>
</evidence>
<sequence length="223" mass="24408">MKKQMSDSLTLAVFLTLAGGFQDAYSYNCRGQVFANAQTGNIVLLGQNLATGHPGRALHYLFPLLAFMLGVYLAELVCRRYQNSTRIHWRQTILLAEIVLLVIAGLLPQSLSVAANVLLSFACAMQVNAFRKFRGLPCATTMCIGNMRSAASLLCGYHTTGDPELKRKSMHYYFVIAVFAVGAAIGAVLTQRIGERAIWIAAGLQLIGFLLMFAHEPDPVHID</sequence>
<comment type="caution">
    <text evidence="3">The sequence shown here is derived from an EMBL/GenBank/DDBJ whole genome shotgun (WGS) entry which is preliminary data.</text>
</comment>
<evidence type="ECO:0000313" key="2">
    <source>
        <dbReference type="EMBL" id="OUP53186.1"/>
    </source>
</evidence>
<reference evidence="4 5" key="1">
    <citation type="submission" date="2017-04" db="EMBL/GenBank/DDBJ databases">
        <title>Function of individual gut microbiota members based on whole genome sequencing of pure cultures obtained from chicken caecum.</title>
        <authorList>
            <person name="Medvecky M."/>
            <person name="Cejkova D."/>
            <person name="Polansky O."/>
            <person name="Karasova D."/>
            <person name="Kubasova T."/>
            <person name="Cizek A."/>
            <person name="Rychlik I."/>
        </authorList>
    </citation>
    <scope>NUCLEOTIDE SEQUENCE [LARGE SCALE GENOMIC DNA]</scope>
    <source>
        <strain evidence="4">An179</strain>
        <strain evidence="5">An180</strain>
    </source>
</reference>
<keyword evidence="1" id="KW-0472">Membrane</keyword>